<dbReference type="InParanoid" id="D6TIC4"/>
<protein>
    <recommendedName>
        <fullName evidence="1">DUF7715 domain-containing protein</fullName>
    </recommendedName>
</protein>
<comment type="caution">
    <text evidence="2">The sequence shown here is derived from an EMBL/GenBank/DDBJ whole genome shotgun (WGS) entry which is preliminary data.</text>
</comment>
<evidence type="ECO:0000313" key="2">
    <source>
        <dbReference type="EMBL" id="EFH89181.1"/>
    </source>
</evidence>
<dbReference type="AlphaFoldDB" id="D6TIC4"/>
<dbReference type="EMBL" id="ADVG01000001">
    <property type="protein sequence ID" value="EFH89181.1"/>
    <property type="molecule type" value="Genomic_DNA"/>
</dbReference>
<sequence length="127" mass="13653">MSTPIPIFVATSQTQGQRDNDFCFVPEGEIVTFPVFTCTGEEADGACGCRRSLCGVHSSTGTTTMKVALLEGGRPALEQAIRSSLRRGGWPQVGVEKTIAKIVTAASQFPIGTIVEWRDDIFTARKS</sequence>
<feature type="domain" description="DUF7715" evidence="1">
    <location>
        <begin position="7"/>
        <end position="126"/>
    </location>
</feature>
<accession>D6TIC4</accession>
<evidence type="ECO:0000313" key="3">
    <source>
        <dbReference type="Proteomes" id="UP000004508"/>
    </source>
</evidence>
<dbReference type="InterPro" id="IPR056132">
    <property type="entry name" value="DUF7715"/>
</dbReference>
<name>D6TIC4_KTERA</name>
<evidence type="ECO:0000259" key="1">
    <source>
        <dbReference type="Pfam" id="PF24831"/>
    </source>
</evidence>
<dbReference type="STRING" id="485913.Krac_10723"/>
<organism evidence="2 3">
    <name type="scientific">Ktedonobacter racemifer DSM 44963</name>
    <dbReference type="NCBI Taxonomy" id="485913"/>
    <lineage>
        <taxon>Bacteria</taxon>
        <taxon>Bacillati</taxon>
        <taxon>Chloroflexota</taxon>
        <taxon>Ktedonobacteria</taxon>
        <taxon>Ktedonobacterales</taxon>
        <taxon>Ktedonobacteraceae</taxon>
        <taxon>Ktedonobacter</taxon>
    </lineage>
</organism>
<dbReference type="eggNOG" id="ENOG50339JM">
    <property type="taxonomic scope" value="Bacteria"/>
</dbReference>
<gene>
    <name evidence="2" type="ORF">Krac_10723</name>
</gene>
<dbReference type="OrthoDB" id="3476326at2"/>
<dbReference type="Pfam" id="PF24831">
    <property type="entry name" value="DUF7715"/>
    <property type="match status" value="1"/>
</dbReference>
<dbReference type="RefSeq" id="WP_007905601.1">
    <property type="nucleotide sequence ID" value="NZ_ADVG01000001.1"/>
</dbReference>
<dbReference type="Proteomes" id="UP000004508">
    <property type="component" value="Unassembled WGS sequence"/>
</dbReference>
<reference evidence="2 3" key="1">
    <citation type="journal article" date="2011" name="Stand. Genomic Sci.">
        <title>Non-contiguous finished genome sequence and contextual data of the filamentous soil bacterium Ktedonobacter racemifer type strain (SOSP1-21).</title>
        <authorList>
            <person name="Chang Y.J."/>
            <person name="Land M."/>
            <person name="Hauser L."/>
            <person name="Chertkov O."/>
            <person name="Del Rio T.G."/>
            <person name="Nolan M."/>
            <person name="Copeland A."/>
            <person name="Tice H."/>
            <person name="Cheng J.F."/>
            <person name="Lucas S."/>
            <person name="Han C."/>
            <person name="Goodwin L."/>
            <person name="Pitluck S."/>
            <person name="Ivanova N."/>
            <person name="Ovchinikova G."/>
            <person name="Pati A."/>
            <person name="Chen A."/>
            <person name="Palaniappan K."/>
            <person name="Mavromatis K."/>
            <person name="Liolios K."/>
            <person name="Brettin T."/>
            <person name="Fiebig A."/>
            <person name="Rohde M."/>
            <person name="Abt B."/>
            <person name="Goker M."/>
            <person name="Detter J.C."/>
            <person name="Woyke T."/>
            <person name="Bristow J."/>
            <person name="Eisen J.A."/>
            <person name="Markowitz V."/>
            <person name="Hugenholtz P."/>
            <person name="Kyrpides N.C."/>
            <person name="Klenk H.P."/>
            <person name="Lapidus A."/>
        </authorList>
    </citation>
    <scope>NUCLEOTIDE SEQUENCE [LARGE SCALE GENOMIC DNA]</scope>
    <source>
        <strain evidence="3">DSM 44963</strain>
    </source>
</reference>
<proteinExistence type="predicted"/>
<keyword evidence="3" id="KW-1185">Reference proteome</keyword>